<keyword evidence="2 5" id="KW-0032">Aminotransferase</keyword>
<dbReference type="PANTHER" id="PTHR11986">
    <property type="entry name" value="AMINOTRANSFERASE CLASS III"/>
    <property type="match status" value="1"/>
</dbReference>
<dbReference type="InterPro" id="IPR015422">
    <property type="entry name" value="PyrdxlP-dep_Trfase_small"/>
</dbReference>
<dbReference type="Gene3D" id="3.40.640.10">
    <property type="entry name" value="Type I PLP-dependent aspartate aminotransferase-like (Major domain)"/>
    <property type="match status" value="1"/>
</dbReference>
<keyword evidence="6" id="KW-1185">Reference proteome</keyword>
<evidence type="ECO:0000256" key="4">
    <source>
        <dbReference type="ARBA" id="ARBA00022898"/>
    </source>
</evidence>
<proteinExistence type="predicted"/>
<keyword evidence="3 5" id="KW-0808">Transferase</keyword>
<evidence type="ECO:0000256" key="2">
    <source>
        <dbReference type="ARBA" id="ARBA00022576"/>
    </source>
</evidence>
<protein>
    <submittedName>
        <fullName evidence="5">Succinylornithine transaminase</fullName>
        <ecNumber evidence="5">2.6.1.81</ecNumber>
    </submittedName>
</protein>
<sequence>MTDKRNAAAEMSGDNTRSHVLDLNYKHLIPHRLDTFRKAGVDILIGEREGYGFKDVNGKEYLDFHLNGGTYNFGHRHPEFIAALQQGLEKYDLGNHHFPSGPRAELAEALVAAAPGDMPYVSYASGGSEAVDLAIKVARQTTGRRAIVAFDCAYHGRSGLSGAAGDASTAEYFLSDNPEVFLKVPFNDLDALERVQSTGQVAAALIETIPATAGFMPPDPGYLPGVAELCRKYGTLYIADEVQTGLMRTGKLWGSQTFGIEPDLLVTGKGLSGGIYPSAALLMADRCSTYLKEFGWGHLSTFGGSELGCLVGQKVIEMAQRPEVSENVANLSAYFETSLAELQSRHPHLETVHQTGLVIGLKTSYADGGVILMKELVERGVWAIFAGFDMSALQFKPGVLLDMETAKKGMERLDDALSAMKDLPVPKAEARPKTAIAASVPKIDVSDEVTKDMERAVDAHLRDQEFHPLKTLGQGEICVTVAFPDDNPVAAFKRLPPFPSRAHAEAYLETVNDYISKLREAGCPVVPTEGRITETAQGGVALYLCQPMAKKEQLVSNVLHAATPDADHPVLNAVLETTKNAINPQLGIDAQVSNWVWLDGKVMQIDVSTPMMRTAAGKELLDLDIVLQPYPAIMRPFLRRFVAPELLKSYYDLRENCIDLLGNLNREGMPQWIEPALIASNRLLPADAQITREEVDEAYKKDAGSYEFIYRLKLVNAWWMRNVRRTVYPFILSKPEKR</sequence>
<dbReference type="InterPro" id="IPR015421">
    <property type="entry name" value="PyrdxlP-dep_Trfase_major"/>
</dbReference>
<dbReference type="Proteomes" id="UP000193778">
    <property type="component" value="Unassembled WGS sequence"/>
</dbReference>
<evidence type="ECO:0000313" key="6">
    <source>
        <dbReference type="Proteomes" id="UP000193778"/>
    </source>
</evidence>
<dbReference type="InterPro" id="IPR049704">
    <property type="entry name" value="Aminotrans_3_PPA_site"/>
</dbReference>
<dbReference type="CDD" id="cd00610">
    <property type="entry name" value="OAT_like"/>
    <property type="match status" value="1"/>
</dbReference>
<gene>
    <name evidence="5" type="primary">astC</name>
    <name evidence="5" type="ORF">RUM8411_03930</name>
</gene>
<dbReference type="InterPro" id="IPR045780">
    <property type="entry name" value="DUF6206"/>
</dbReference>
<dbReference type="Pfam" id="PF19709">
    <property type="entry name" value="DUF6206"/>
    <property type="match status" value="1"/>
</dbReference>
<evidence type="ECO:0000256" key="3">
    <source>
        <dbReference type="ARBA" id="ARBA00022679"/>
    </source>
</evidence>
<comment type="cofactor">
    <cofactor evidence="1">
        <name>pyridoxal 5'-phosphate</name>
        <dbReference type="ChEBI" id="CHEBI:597326"/>
    </cofactor>
</comment>
<dbReference type="PANTHER" id="PTHR11986:SF79">
    <property type="entry name" value="ACETYLORNITHINE AMINOTRANSFERASE, MITOCHONDRIAL"/>
    <property type="match status" value="1"/>
</dbReference>
<organism evidence="5 6">
    <name type="scientific">Ruegeria meonggei</name>
    <dbReference type="NCBI Taxonomy" id="1446476"/>
    <lineage>
        <taxon>Bacteria</taxon>
        <taxon>Pseudomonadati</taxon>
        <taxon>Pseudomonadota</taxon>
        <taxon>Alphaproteobacteria</taxon>
        <taxon>Rhodobacterales</taxon>
        <taxon>Roseobacteraceae</taxon>
        <taxon>Ruegeria</taxon>
    </lineage>
</organism>
<dbReference type="PROSITE" id="PS00600">
    <property type="entry name" value="AA_TRANSFER_CLASS_3"/>
    <property type="match status" value="1"/>
</dbReference>
<dbReference type="InterPro" id="IPR015424">
    <property type="entry name" value="PyrdxlP-dep_Trfase"/>
</dbReference>
<evidence type="ECO:0000313" key="5">
    <source>
        <dbReference type="EMBL" id="SLN73867.1"/>
    </source>
</evidence>
<keyword evidence="4" id="KW-0663">Pyridoxal phosphate</keyword>
<dbReference type="Pfam" id="PF00202">
    <property type="entry name" value="Aminotran_3"/>
    <property type="match status" value="1"/>
</dbReference>
<evidence type="ECO:0000256" key="1">
    <source>
        <dbReference type="ARBA" id="ARBA00001933"/>
    </source>
</evidence>
<dbReference type="GO" id="GO:0042802">
    <property type="term" value="F:identical protein binding"/>
    <property type="evidence" value="ECO:0007669"/>
    <property type="project" value="TreeGrafter"/>
</dbReference>
<dbReference type="AlphaFoldDB" id="A0A1X7A9J7"/>
<dbReference type="InterPro" id="IPR050103">
    <property type="entry name" value="Class-III_PLP-dep_AT"/>
</dbReference>
<dbReference type="Gene3D" id="3.90.1150.10">
    <property type="entry name" value="Aspartate Aminotransferase, domain 1"/>
    <property type="match status" value="1"/>
</dbReference>
<accession>A0A1X7A9J7</accession>
<dbReference type="RefSeq" id="WP_200818611.1">
    <property type="nucleotide sequence ID" value="NZ_FWFP01000014.1"/>
</dbReference>
<reference evidence="6" key="1">
    <citation type="submission" date="2017-03" db="EMBL/GenBank/DDBJ databases">
        <authorList>
            <person name="Rodrigo-Torres L."/>
            <person name="Arahal R.D."/>
            <person name="Lucena T."/>
        </authorList>
    </citation>
    <scope>NUCLEOTIDE SEQUENCE [LARGE SCALE GENOMIC DNA]</scope>
    <source>
        <strain evidence="6">CECT 8411</strain>
    </source>
</reference>
<name>A0A1X7A9J7_9RHOB</name>
<dbReference type="EMBL" id="FWFP01000014">
    <property type="protein sequence ID" value="SLN73867.1"/>
    <property type="molecule type" value="Genomic_DNA"/>
</dbReference>
<dbReference type="InterPro" id="IPR005814">
    <property type="entry name" value="Aminotrans_3"/>
</dbReference>
<dbReference type="GO" id="GO:0043825">
    <property type="term" value="F:succinylornithine transaminase activity"/>
    <property type="evidence" value="ECO:0007669"/>
    <property type="project" value="UniProtKB-EC"/>
</dbReference>
<dbReference type="EC" id="2.6.1.81" evidence="5"/>
<dbReference type="GO" id="GO:0030170">
    <property type="term" value="F:pyridoxal phosphate binding"/>
    <property type="evidence" value="ECO:0007669"/>
    <property type="project" value="InterPro"/>
</dbReference>
<dbReference type="SUPFAM" id="SSF53383">
    <property type="entry name" value="PLP-dependent transferases"/>
    <property type="match status" value="1"/>
</dbReference>